<evidence type="ECO:0008006" key="3">
    <source>
        <dbReference type="Google" id="ProtNLM"/>
    </source>
</evidence>
<dbReference type="Gene3D" id="3.40.50.11440">
    <property type="match status" value="1"/>
</dbReference>
<accession>A0A1H8UZB1</accession>
<proteinExistence type="predicted"/>
<reference evidence="2" key="1">
    <citation type="submission" date="2016-10" db="EMBL/GenBank/DDBJ databases">
        <authorList>
            <person name="Varghese N."/>
            <person name="Submissions S."/>
        </authorList>
    </citation>
    <scope>NUCLEOTIDE SEQUENCE [LARGE SCALE GENOMIC DNA]</scope>
    <source>
        <strain evidence="2">CGMCC 1.10121</strain>
    </source>
</reference>
<organism evidence="1 2">
    <name type="scientific">Halogranum amylolyticum</name>
    <dbReference type="NCBI Taxonomy" id="660520"/>
    <lineage>
        <taxon>Archaea</taxon>
        <taxon>Methanobacteriati</taxon>
        <taxon>Methanobacteriota</taxon>
        <taxon>Stenosarchaea group</taxon>
        <taxon>Halobacteria</taxon>
        <taxon>Halobacteriales</taxon>
        <taxon>Haloferacaceae</taxon>
    </lineage>
</organism>
<dbReference type="OrthoDB" id="337900at2157"/>
<evidence type="ECO:0000313" key="2">
    <source>
        <dbReference type="Proteomes" id="UP000199126"/>
    </source>
</evidence>
<protein>
    <recommendedName>
        <fullName evidence="3">DUF362 domain-containing protein</fullName>
    </recommendedName>
</protein>
<sequence length="444" mass="47750">MEFEFPGRDRLESTNDVELSDLPRAYRVSCVRDHPTVSNVTAATIDAVNNIPELDELEPGSTVGITAGSRGIEDLPAVLEAIVSELQSRGLEPFVFPAMGSHGGATPEGQRETLATLDITPDRLGCEIKSSLAVEQVGSDSTGRPVYAAEDALDADAILLANRIKLHTDFEGDVESGLCKMAVVGLGKQRGANNMHNAALDRGFATVIPEWAGILIEETPIVGGVGIIENAEEHAAEIHGVSAKDLLEVEPELLERSKELFPELPVDDLDLLVVDKMGKEISGTGLDTNVIGRVKFQGQIELDKPSLSRVYVRSLTPASHGNALGVGLTDLVHRDLASDIDFEDTYVNIVTSGEPSRAKLPFVVPSDATAFVLSASMTGVASASDLRIARIKSTLTPEELWVSEPVAEELADREDIRIHEDQPWVFDEHGELEMGDLGESPHDD</sequence>
<gene>
    <name evidence="1" type="ORF">SAMN04487948_11366</name>
</gene>
<evidence type="ECO:0000313" key="1">
    <source>
        <dbReference type="EMBL" id="SEP08323.1"/>
    </source>
</evidence>
<name>A0A1H8UZB1_9EURY</name>
<dbReference type="Proteomes" id="UP000199126">
    <property type="component" value="Unassembled WGS sequence"/>
</dbReference>
<dbReference type="EMBL" id="FODV01000013">
    <property type="protein sequence ID" value="SEP08323.1"/>
    <property type="molecule type" value="Genomic_DNA"/>
</dbReference>
<keyword evidence="2" id="KW-1185">Reference proteome</keyword>
<dbReference type="AlphaFoldDB" id="A0A1H8UZB1"/>
<dbReference type="RefSeq" id="WP_089826655.1">
    <property type="nucleotide sequence ID" value="NZ_FODV01000013.1"/>
</dbReference>